<dbReference type="InterPro" id="IPR027417">
    <property type="entry name" value="P-loop_NTPase"/>
</dbReference>
<dbReference type="InterPro" id="IPR017871">
    <property type="entry name" value="ABC_transporter-like_CS"/>
</dbReference>
<reference evidence="4" key="1">
    <citation type="submission" date="2020-04" db="EMBL/GenBank/DDBJ databases">
        <title>Deep metagenomics examines the oral microbiome during advanced dental caries in children, revealing novel taxa and co-occurrences with host molecules.</title>
        <authorList>
            <person name="Baker J.L."/>
            <person name="Morton J.T."/>
            <person name="Dinis M."/>
            <person name="Alvarez R."/>
            <person name="Tran N.C."/>
            <person name="Knight R."/>
            <person name="Edlund A."/>
        </authorList>
    </citation>
    <scope>NUCLEOTIDE SEQUENCE</scope>
    <source>
        <strain evidence="4">JCVI_32_bin.14</strain>
    </source>
</reference>
<protein>
    <submittedName>
        <fullName evidence="4">ABC transporter ATP-binding protein</fullName>
    </submittedName>
</protein>
<proteinExistence type="predicted"/>
<accession>A0A930BC03</accession>
<comment type="caution">
    <text evidence="4">The sequence shown here is derived from an EMBL/GenBank/DDBJ whole genome shotgun (WGS) entry which is preliminary data.</text>
</comment>
<dbReference type="EMBL" id="JABZMK010000106">
    <property type="protein sequence ID" value="MBF1130135.1"/>
    <property type="molecule type" value="Genomic_DNA"/>
</dbReference>
<keyword evidence="1" id="KW-0813">Transport</keyword>
<organism evidence="4 5">
    <name type="scientific">Dialister invisus</name>
    <dbReference type="NCBI Taxonomy" id="218538"/>
    <lineage>
        <taxon>Bacteria</taxon>
        <taxon>Bacillati</taxon>
        <taxon>Bacillota</taxon>
        <taxon>Negativicutes</taxon>
        <taxon>Veillonellales</taxon>
        <taxon>Veillonellaceae</taxon>
        <taxon>Dialister</taxon>
    </lineage>
</organism>
<feature type="domain" description="ABC transporter" evidence="3">
    <location>
        <begin position="5"/>
        <end position="96"/>
    </location>
</feature>
<evidence type="ECO:0000256" key="1">
    <source>
        <dbReference type="ARBA" id="ARBA00022448"/>
    </source>
</evidence>
<sequence>EYAKEVAVMVQQGFGMAGDLKAEDVVLMGRYPFKGRFSDYTKEDHQIAERVMIETGASILSGREMQHMSGGEKQRILIAKAFTQKPQLLLMDEPTNHLDVKYKLSLMEHLKRFHQQGTVIVVLHDLSLAARYCDHAVVMRAGKVIDFGKVENTITAEKMSRLFEVPFYKAVHEDQQFLYC</sequence>
<dbReference type="InterPro" id="IPR003439">
    <property type="entry name" value="ABC_transporter-like_ATP-bd"/>
</dbReference>
<evidence type="ECO:0000259" key="3">
    <source>
        <dbReference type="Pfam" id="PF00005"/>
    </source>
</evidence>
<dbReference type="Proteomes" id="UP000757890">
    <property type="component" value="Unassembled WGS sequence"/>
</dbReference>
<dbReference type="PANTHER" id="PTHR42794:SF1">
    <property type="entry name" value="HEMIN IMPORT ATP-BINDING PROTEIN HMUV"/>
    <property type="match status" value="1"/>
</dbReference>
<name>A0A930BC03_9FIRM</name>
<dbReference type="PROSITE" id="PS00211">
    <property type="entry name" value="ABC_TRANSPORTER_1"/>
    <property type="match status" value="1"/>
</dbReference>
<evidence type="ECO:0000256" key="2">
    <source>
        <dbReference type="ARBA" id="ARBA00022967"/>
    </source>
</evidence>
<dbReference type="Gene3D" id="3.40.50.300">
    <property type="entry name" value="P-loop containing nucleotide triphosphate hydrolases"/>
    <property type="match status" value="1"/>
</dbReference>
<dbReference type="SUPFAM" id="SSF52540">
    <property type="entry name" value="P-loop containing nucleoside triphosphate hydrolases"/>
    <property type="match status" value="1"/>
</dbReference>
<keyword evidence="4" id="KW-0067">ATP-binding</keyword>
<keyword evidence="4" id="KW-0547">Nucleotide-binding</keyword>
<dbReference type="Pfam" id="PF00005">
    <property type="entry name" value="ABC_tran"/>
    <property type="match status" value="1"/>
</dbReference>
<dbReference type="GO" id="GO:0016887">
    <property type="term" value="F:ATP hydrolysis activity"/>
    <property type="evidence" value="ECO:0007669"/>
    <property type="project" value="InterPro"/>
</dbReference>
<dbReference type="AlphaFoldDB" id="A0A930BC03"/>
<evidence type="ECO:0000313" key="4">
    <source>
        <dbReference type="EMBL" id="MBF1130135.1"/>
    </source>
</evidence>
<feature type="non-terminal residue" evidence="4">
    <location>
        <position position="1"/>
    </location>
</feature>
<keyword evidence="2" id="KW-1278">Translocase</keyword>
<dbReference type="GO" id="GO:0005524">
    <property type="term" value="F:ATP binding"/>
    <property type="evidence" value="ECO:0007669"/>
    <property type="project" value="UniProtKB-KW"/>
</dbReference>
<evidence type="ECO:0000313" key="5">
    <source>
        <dbReference type="Proteomes" id="UP000757890"/>
    </source>
</evidence>
<gene>
    <name evidence="4" type="ORF">HXL70_08895</name>
</gene>
<dbReference type="PANTHER" id="PTHR42794">
    <property type="entry name" value="HEMIN IMPORT ATP-BINDING PROTEIN HMUV"/>
    <property type="match status" value="1"/>
</dbReference>